<dbReference type="AlphaFoldDB" id="A0A9Y2JW66"/>
<dbReference type="RefSeq" id="WP_286002076.1">
    <property type="nucleotide sequence ID" value="NZ_CP127295.1"/>
</dbReference>
<protein>
    <submittedName>
        <fullName evidence="2">Uncharacterized protein</fullName>
    </submittedName>
</protein>
<feature type="transmembrane region" description="Helical" evidence="1">
    <location>
        <begin position="45"/>
        <end position="67"/>
    </location>
</feature>
<feature type="transmembrane region" description="Helical" evidence="1">
    <location>
        <begin position="114"/>
        <end position="133"/>
    </location>
</feature>
<reference evidence="2 3" key="1">
    <citation type="submission" date="2023-06" db="EMBL/GenBank/DDBJ databases">
        <authorList>
            <person name="Oyuntsetseg B."/>
            <person name="Kim S.B."/>
        </authorList>
    </citation>
    <scope>NUCLEOTIDE SEQUENCE [LARGE SCALE GENOMIC DNA]</scope>
    <source>
        <strain evidence="2 3">4-36</strain>
    </source>
</reference>
<feature type="transmembrane region" description="Helical" evidence="1">
    <location>
        <begin position="12"/>
        <end position="33"/>
    </location>
</feature>
<proteinExistence type="predicted"/>
<dbReference type="Proteomes" id="UP001239397">
    <property type="component" value="Chromosome"/>
</dbReference>
<dbReference type="EMBL" id="CP127295">
    <property type="protein sequence ID" value="WIY05795.1"/>
    <property type="molecule type" value="Genomic_DNA"/>
</dbReference>
<evidence type="ECO:0000313" key="3">
    <source>
        <dbReference type="Proteomes" id="UP001239397"/>
    </source>
</evidence>
<keyword evidence="3" id="KW-1185">Reference proteome</keyword>
<keyword evidence="1" id="KW-1133">Transmembrane helix</keyword>
<organism evidence="2 3">
    <name type="scientific">Amycolatopsis mongoliensis</name>
    <dbReference type="NCBI Taxonomy" id="715475"/>
    <lineage>
        <taxon>Bacteria</taxon>
        <taxon>Bacillati</taxon>
        <taxon>Actinomycetota</taxon>
        <taxon>Actinomycetes</taxon>
        <taxon>Pseudonocardiales</taxon>
        <taxon>Pseudonocardiaceae</taxon>
        <taxon>Amycolatopsis</taxon>
    </lineage>
</organism>
<gene>
    <name evidence="2" type="ORF">QRX60_18845</name>
</gene>
<keyword evidence="1" id="KW-0812">Transmembrane</keyword>
<dbReference type="KEGG" id="amog:QRX60_18845"/>
<evidence type="ECO:0000256" key="1">
    <source>
        <dbReference type="SAM" id="Phobius"/>
    </source>
</evidence>
<feature type="transmembrane region" description="Helical" evidence="1">
    <location>
        <begin position="79"/>
        <end position="102"/>
    </location>
</feature>
<keyword evidence="1" id="KW-0472">Membrane</keyword>
<sequence length="143" mass="13900">MTTSTEGRTALAAAVLALLGGLLYLAGLVLDVVALVRFPGDAGRVAVHAAVDAVLASALLPGGVLLLRRQPAGRIGCIAGSSAALLATLTSAALTAAGLTFADFGGPGDLAMGGLTALVLVVPPAVATLLLAVSAPAARWCGY</sequence>
<evidence type="ECO:0000313" key="2">
    <source>
        <dbReference type="EMBL" id="WIY05795.1"/>
    </source>
</evidence>
<accession>A0A9Y2JW66</accession>
<name>A0A9Y2JW66_9PSEU</name>